<gene>
    <name evidence="2" type="ORF">ACFSUC_14045</name>
</gene>
<dbReference type="PANTHER" id="PTHR46390">
    <property type="entry name" value="MANNOSE-1-PHOSPHATE GUANYLYLTRANSFERASE"/>
    <property type="match status" value="1"/>
</dbReference>
<reference evidence="3" key="1">
    <citation type="journal article" date="2019" name="Int. J. Syst. Evol. Microbiol.">
        <title>The Global Catalogue of Microorganisms (GCM) 10K type strain sequencing project: providing services to taxonomists for standard genome sequencing and annotation.</title>
        <authorList>
            <consortium name="The Broad Institute Genomics Platform"/>
            <consortium name="The Broad Institute Genome Sequencing Center for Infectious Disease"/>
            <person name="Wu L."/>
            <person name="Ma J."/>
        </authorList>
    </citation>
    <scope>NUCLEOTIDE SEQUENCE [LARGE SCALE GENOMIC DNA]</scope>
    <source>
        <strain evidence="3">KCTC 33676</strain>
    </source>
</reference>
<dbReference type="Proteomes" id="UP001597497">
    <property type="component" value="Unassembled WGS sequence"/>
</dbReference>
<dbReference type="InterPro" id="IPR051161">
    <property type="entry name" value="Mannose-6P_isomerase_type2"/>
</dbReference>
<dbReference type="InterPro" id="IPR029044">
    <property type="entry name" value="Nucleotide-diphossugar_trans"/>
</dbReference>
<dbReference type="SUPFAM" id="SSF159283">
    <property type="entry name" value="Guanosine diphospho-D-mannose pyrophosphorylase/mannose-6-phosphate isomerase linker domain"/>
    <property type="match status" value="1"/>
</dbReference>
<comment type="caution">
    <text evidence="2">The sequence shown here is derived from an EMBL/GenBank/DDBJ whole genome shotgun (WGS) entry which is preliminary data.</text>
</comment>
<dbReference type="PANTHER" id="PTHR46390:SF1">
    <property type="entry name" value="MANNOSE-1-PHOSPHATE GUANYLYLTRANSFERASE"/>
    <property type="match status" value="1"/>
</dbReference>
<evidence type="ECO:0000313" key="2">
    <source>
        <dbReference type="EMBL" id="MFD2672684.1"/>
    </source>
</evidence>
<dbReference type="InterPro" id="IPR005835">
    <property type="entry name" value="NTP_transferase_dom"/>
</dbReference>
<dbReference type="EMBL" id="JBHUMM010000043">
    <property type="protein sequence ID" value="MFD2672684.1"/>
    <property type="molecule type" value="Genomic_DNA"/>
</dbReference>
<dbReference type="SUPFAM" id="SSF53448">
    <property type="entry name" value="Nucleotide-diphospho-sugar transferases"/>
    <property type="match status" value="1"/>
</dbReference>
<protein>
    <submittedName>
        <fullName evidence="2">Sugar phosphate nucleotidyltransferase</fullName>
    </submittedName>
</protein>
<accession>A0ABW5RDK1</accession>
<dbReference type="Pfam" id="PF00483">
    <property type="entry name" value="NTP_transferase"/>
    <property type="match status" value="1"/>
</dbReference>
<feature type="domain" description="Nucleotidyl transferase" evidence="1">
    <location>
        <begin position="4"/>
        <end position="271"/>
    </location>
</feature>
<keyword evidence="3" id="KW-1185">Reference proteome</keyword>
<dbReference type="Gene3D" id="3.90.550.10">
    <property type="entry name" value="Spore Coat Polysaccharide Biosynthesis Protein SpsA, Chain A"/>
    <property type="match status" value="1"/>
</dbReference>
<evidence type="ECO:0000313" key="3">
    <source>
        <dbReference type="Proteomes" id="UP001597497"/>
    </source>
</evidence>
<sequence length="336" mass="37861">MRLVLLAGGSGKRLWPLSTPMRPKQFIPIFQDAQGERESLVQRTLRLSASVFSDSVSIVTSEALWPAMRRHVEERSVHPVQWMVEPEARDTYPAVLLACASIMEQQSDQDELICCCPIDLWIEQPFFESLLDFERQFEPKRHQLGLISIPAARPSTKFGYMLMEEPDAAATEGKLLTVSRFVEKPDSAGASALIKQGACWNSGAFVIHPAWVRSHFQQIGLSIKESSVREAYTTLRKTSFDKEVLHRAERIGVKVFEGTWSDLGTWDSINQWLEQPESEQVLTWKCEDTSVINTTDLPVVAIGLAHLQIVLTQEGLLITAKDQADEIKKVQEANDK</sequence>
<organism evidence="2 3">
    <name type="scientific">Marinicrinis sediminis</name>
    <dbReference type="NCBI Taxonomy" id="1652465"/>
    <lineage>
        <taxon>Bacteria</taxon>
        <taxon>Bacillati</taxon>
        <taxon>Bacillota</taxon>
        <taxon>Bacilli</taxon>
        <taxon>Bacillales</taxon>
        <taxon>Paenibacillaceae</taxon>
    </lineage>
</organism>
<name>A0ABW5RDK1_9BACL</name>
<evidence type="ECO:0000259" key="1">
    <source>
        <dbReference type="Pfam" id="PF00483"/>
    </source>
</evidence>
<proteinExistence type="predicted"/>
<dbReference type="RefSeq" id="WP_379930250.1">
    <property type="nucleotide sequence ID" value="NZ_JBHUMM010000043.1"/>
</dbReference>